<dbReference type="SMART" id="SM00870">
    <property type="entry name" value="Asparaginase"/>
    <property type="match status" value="1"/>
</dbReference>
<dbReference type="InterPro" id="IPR027474">
    <property type="entry name" value="L-asparaginase_N"/>
</dbReference>
<dbReference type="STRING" id="683960.A0A1E3P450"/>
<dbReference type="InterPro" id="IPR036152">
    <property type="entry name" value="Asp/glu_Ase-like_sf"/>
</dbReference>
<protein>
    <recommendedName>
        <fullName evidence="2">asparaginase</fullName>
        <ecNumber evidence="2">3.5.1.1</ecNumber>
    </recommendedName>
</protein>
<dbReference type="PRINTS" id="PR00139">
    <property type="entry name" value="ASNGLNASE"/>
</dbReference>
<dbReference type="RefSeq" id="XP_019039402.1">
    <property type="nucleotide sequence ID" value="XM_019181651.1"/>
</dbReference>
<evidence type="ECO:0000256" key="8">
    <source>
        <dbReference type="RuleBase" id="RU004456"/>
    </source>
</evidence>
<evidence type="ECO:0000259" key="9">
    <source>
        <dbReference type="Pfam" id="PF00710"/>
    </source>
</evidence>
<reference evidence="11 12" key="1">
    <citation type="journal article" date="2016" name="Proc. Natl. Acad. Sci. U.S.A.">
        <title>Comparative genomics of biotechnologically important yeasts.</title>
        <authorList>
            <person name="Riley R."/>
            <person name="Haridas S."/>
            <person name="Wolfe K.H."/>
            <person name="Lopes M.R."/>
            <person name="Hittinger C.T."/>
            <person name="Goeker M."/>
            <person name="Salamov A.A."/>
            <person name="Wisecaver J.H."/>
            <person name="Long T.M."/>
            <person name="Calvey C.H."/>
            <person name="Aerts A.L."/>
            <person name="Barry K.W."/>
            <person name="Choi C."/>
            <person name="Clum A."/>
            <person name="Coughlan A.Y."/>
            <person name="Deshpande S."/>
            <person name="Douglass A.P."/>
            <person name="Hanson S.J."/>
            <person name="Klenk H.-P."/>
            <person name="LaButti K.M."/>
            <person name="Lapidus A."/>
            <person name="Lindquist E.A."/>
            <person name="Lipzen A.M."/>
            <person name="Meier-Kolthoff J.P."/>
            <person name="Ohm R.A."/>
            <person name="Otillar R.P."/>
            <person name="Pangilinan J.L."/>
            <person name="Peng Y."/>
            <person name="Rokas A."/>
            <person name="Rosa C.A."/>
            <person name="Scheuner C."/>
            <person name="Sibirny A.A."/>
            <person name="Slot J.C."/>
            <person name="Stielow J.B."/>
            <person name="Sun H."/>
            <person name="Kurtzman C.P."/>
            <person name="Blackwell M."/>
            <person name="Grigoriev I.V."/>
            <person name="Jeffries T.W."/>
        </authorList>
    </citation>
    <scope>NUCLEOTIDE SEQUENCE [LARGE SCALE GENOMIC DNA]</scope>
    <source>
        <strain evidence="12">ATCC 58044 / CBS 1984 / NCYC 433 / NRRL Y-366-8</strain>
    </source>
</reference>
<evidence type="ECO:0000313" key="12">
    <source>
        <dbReference type="Proteomes" id="UP000094112"/>
    </source>
</evidence>
<dbReference type="Pfam" id="PF17763">
    <property type="entry name" value="Asparaginase_C"/>
    <property type="match status" value="1"/>
</dbReference>
<dbReference type="FunFam" id="3.40.50.1170:FF:000001">
    <property type="entry name" value="L-asparaginase 2"/>
    <property type="match status" value="1"/>
</dbReference>
<sequence>MPNQDISITTKTNNEIDIDSHDSSLPVVKIFGTGGTIASKGSTNTQTAGYQVDLNIEDLINSVPDLAEIAHLKYQQIVNLDSKEINSTHLLLLHREIKKAYEEEGIKSIVITHGTDSLEETAFFLELTINYPDIVIVLTGSMRPHSSISSDGSFNLYQAVAVSANEKSKGRGVLVVLNDSIGSGFYITKSNANSLDTFKSIGQGYLGSFVDNEVHFYYPPSKPFTNSLFFDVDSLKLTELLLFSSNPTSSTRRHEFPEVTILYNYQGFNPRIIELAVQQMDSKALVFACSGAGSLTDETNEILKWIWHKYNIPVVYSKRSMDGTVPRAALPKNDNGAVYEGAIAGGYLNPQKCRILLQLALQKGYTVSKIKSIFENGGIYGG</sequence>
<evidence type="ECO:0000259" key="10">
    <source>
        <dbReference type="Pfam" id="PF17763"/>
    </source>
</evidence>
<dbReference type="PANTHER" id="PTHR11707">
    <property type="entry name" value="L-ASPARAGINASE"/>
    <property type="match status" value="1"/>
</dbReference>
<dbReference type="GO" id="GO:0004067">
    <property type="term" value="F:asparaginase activity"/>
    <property type="evidence" value="ECO:0007669"/>
    <property type="project" value="UniProtKB-UniRule"/>
</dbReference>
<dbReference type="SUPFAM" id="SSF53774">
    <property type="entry name" value="Glutaminase/Asparaginase"/>
    <property type="match status" value="1"/>
</dbReference>
<dbReference type="PIRSF" id="PIRSF500176">
    <property type="entry name" value="L_ASNase"/>
    <property type="match status" value="1"/>
</dbReference>
<comment type="similarity">
    <text evidence="1 8">Belongs to the asparaginase 1 family.</text>
</comment>
<feature type="domain" description="Asparaginase/glutaminase C-terminal" evidence="10">
    <location>
        <begin position="259"/>
        <end position="374"/>
    </location>
</feature>
<dbReference type="EMBL" id="KV454210">
    <property type="protein sequence ID" value="ODQ60195.1"/>
    <property type="molecule type" value="Genomic_DNA"/>
</dbReference>
<evidence type="ECO:0000313" key="11">
    <source>
        <dbReference type="EMBL" id="ODQ60195.1"/>
    </source>
</evidence>
<feature type="binding site" evidence="6">
    <location>
        <position position="82"/>
    </location>
    <ligand>
        <name>substrate</name>
    </ligand>
</feature>
<evidence type="ECO:0000256" key="1">
    <source>
        <dbReference type="ARBA" id="ARBA00010518"/>
    </source>
</evidence>
<dbReference type="GeneID" id="30198897"/>
<evidence type="ECO:0000256" key="4">
    <source>
        <dbReference type="ARBA" id="ARBA00049366"/>
    </source>
</evidence>
<keyword evidence="12" id="KW-1185">Reference proteome</keyword>
<dbReference type="SFLD" id="SFLDS00057">
    <property type="entry name" value="Glutaminase/Asparaginase"/>
    <property type="match status" value="1"/>
</dbReference>
<dbReference type="EC" id="3.5.1.1" evidence="2"/>
<dbReference type="OrthoDB" id="542841at2759"/>
<dbReference type="InterPro" id="IPR020827">
    <property type="entry name" value="Asparaginase/glutaminase_AS1"/>
</dbReference>
<dbReference type="Gene3D" id="3.40.50.1170">
    <property type="entry name" value="L-asparaginase, N-terminal domain"/>
    <property type="match status" value="1"/>
</dbReference>
<proteinExistence type="inferred from homology"/>
<dbReference type="InterPro" id="IPR037152">
    <property type="entry name" value="L-asparaginase_N_sf"/>
</dbReference>
<dbReference type="PANTHER" id="PTHR11707:SF28">
    <property type="entry name" value="60 KDA LYSOPHOSPHOLIPASE"/>
    <property type="match status" value="1"/>
</dbReference>
<evidence type="ECO:0000256" key="3">
    <source>
        <dbReference type="ARBA" id="ARBA00022801"/>
    </source>
</evidence>
<dbReference type="Gene3D" id="3.40.50.40">
    <property type="match status" value="1"/>
</dbReference>
<evidence type="ECO:0000256" key="5">
    <source>
        <dbReference type="PIRSR" id="PIRSR001220-1"/>
    </source>
</evidence>
<feature type="binding site" evidence="6">
    <location>
        <begin position="115"/>
        <end position="116"/>
    </location>
    <ligand>
        <name>substrate</name>
    </ligand>
</feature>
<evidence type="ECO:0000256" key="7">
    <source>
        <dbReference type="PROSITE-ProRule" id="PRU10099"/>
    </source>
</evidence>
<gene>
    <name evidence="11" type="ORF">WICANDRAFT_29798</name>
</gene>
<feature type="domain" description="L-asparaginase N-terminal" evidence="9">
    <location>
        <begin position="28"/>
        <end position="220"/>
    </location>
</feature>
<dbReference type="Proteomes" id="UP000094112">
    <property type="component" value="Unassembled WGS sequence"/>
</dbReference>
<dbReference type="AlphaFoldDB" id="A0A1E3P450"/>
<dbReference type="InterPro" id="IPR006034">
    <property type="entry name" value="Asparaginase/glutaminase-like"/>
</dbReference>
<dbReference type="PROSITE" id="PS51732">
    <property type="entry name" value="ASN_GLN_ASE_3"/>
    <property type="match status" value="1"/>
</dbReference>
<evidence type="ECO:0000256" key="2">
    <source>
        <dbReference type="ARBA" id="ARBA00012920"/>
    </source>
</evidence>
<evidence type="ECO:0000256" key="6">
    <source>
        <dbReference type="PIRSR" id="PIRSR001220-2"/>
    </source>
</evidence>
<dbReference type="PIRSF" id="PIRSF001220">
    <property type="entry name" value="L-ASNase_gatD"/>
    <property type="match status" value="1"/>
</dbReference>
<dbReference type="NCBIfam" id="TIGR00520">
    <property type="entry name" value="asnASE_II"/>
    <property type="match status" value="1"/>
</dbReference>
<dbReference type="CDD" id="cd08964">
    <property type="entry name" value="L-asparaginase_II"/>
    <property type="match status" value="1"/>
</dbReference>
<keyword evidence="3" id="KW-0378">Hydrolase</keyword>
<feature type="active site" description="O-isoaspartyl threonine intermediate" evidence="5">
    <location>
        <position position="36"/>
    </location>
</feature>
<dbReference type="InterPro" id="IPR040919">
    <property type="entry name" value="Asparaginase_C"/>
</dbReference>
<dbReference type="PROSITE" id="PS00144">
    <property type="entry name" value="ASN_GLN_ASE_1"/>
    <property type="match status" value="1"/>
</dbReference>
<comment type="catalytic activity">
    <reaction evidence="4">
        <text>L-asparagine + H2O = L-aspartate + NH4(+)</text>
        <dbReference type="Rhea" id="RHEA:21016"/>
        <dbReference type="ChEBI" id="CHEBI:15377"/>
        <dbReference type="ChEBI" id="CHEBI:28938"/>
        <dbReference type="ChEBI" id="CHEBI:29991"/>
        <dbReference type="ChEBI" id="CHEBI:58048"/>
        <dbReference type="EC" id="3.5.1.1"/>
    </reaction>
</comment>
<accession>A0A1E3P450</accession>
<dbReference type="Pfam" id="PF00710">
    <property type="entry name" value="Asparaginase"/>
    <property type="match status" value="1"/>
</dbReference>
<dbReference type="GO" id="GO:0006530">
    <property type="term" value="P:L-asparagine catabolic process"/>
    <property type="evidence" value="ECO:0007669"/>
    <property type="project" value="UniProtKB-ARBA"/>
</dbReference>
<dbReference type="InterPro" id="IPR004550">
    <property type="entry name" value="AsnASE_II"/>
</dbReference>
<feature type="active site" evidence="7">
    <location>
        <position position="36"/>
    </location>
</feature>
<organism evidence="11 12">
    <name type="scientific">Wickerhamomyces anomalus (strain ATCC 58044 / CBS 1984 / NCYC 433 / NRRL Y-366-8)</name>
    <name type="common">Yeast</name>
    <name type="synonym">Hansenula anomala</name>
    <dbReference type="NCBI Taxonomy" id="683960"/>
    <lineage>
        <taxon>Eukaryota</taxon>
        <taxon>Fungi</taxon>
        <taxon>Dikarya</taxon>
        <taxon>Ascomycota</taxon>
        <taxon>Saccharomycotina</taxon>
        <taxon>Saccharomycetes</taxon>
        <taxon>Phaffomycetales</taxon>
        <taxon>Wickerhamomycetaceae</taxon>
        <taxon>Wickerhamomyces</taxon>
    </lineage>
</organism>
<name>A0A1E3P450_WICAA</name>
<dbReference type="InterPro" id="IPR027473">
    <property type="entry name" value="L-asparaginase_C"/>
</dbReference>